<feature type="compositionally biased region" description="Polar residues" evidence="5">
    <location>
        <begin position="260"/>
        <end position="298"/>
    </location>
</feature>
<dbReference type="PANTHER" id="PTHR31274:SF1">
    <property type="entry name" value="AGL149CP"/>
    <property type="match status" value="1"/>
</dbReference>
<evidence type="ECO:0000256" key="4">
    <source>
        <dbReference type="ARBA" id="ARBA00023136"/>
    </source>
</evidence>
<keyword evidence="2 6" id="KW-0812">Transmembrane</keyword>
<name>A0A871R2U8_DEKBR</name>
<dbReference type="OrthoDB" id="435607at2759"/>
<feature type="transmembrane region" description="Helical" evidence="6">
    <location>
        <begin position="20"/>
        <end position="40"/>
    </location>
</feature>
<dbReference type="GO" id="GO:0055085">
    <property type="term" value="P:transmembrane transport"/>
    <property type="evidence" value="ECO:0007669"/>
    <property type="project" value="InterPro"/>
</dbReference>
<gene>
    <name evidence="7" type="ORF">BRETT_003695</name>
</gene>
<feature type="compositionally biased region" description="Polar residues" evidence="5">
    <location>
        <begin position="209"/>
        <end position="222"/>
    </location>
</feature>
<evidence type="ECO:0008006" key="9">
    <source>
        <dbReference type="Google" id="ProtNLM"/>
    </source>
</evidence>
<keyword evidence="3 6" id="KW-1133">Transmembrane helix</keyword>
<feature type="transmembrane region" description="Helical" evidence="6">
    <location>
        <begin position="143"/>
        <end position="167"/>
    </location>
</feature>
<dbReference type="Proteomes" id="UP000663131">
    <property type="component" value="Chromosome 6"/>
</dbReference>
<feature type="transmembrane region" description="Helical" evidence="6">
    <location>
        <begin position="73"/>
        <end position="96"/>
    </location>
</feature>
<feature type="transmembrane region" description="Helical" evidence="6">
    <location>
        <begin position="448"/>
        <end position="467"/>
    </location>
</feature>
<feature type="transmembrane region" description="Helical" evidence="6">
    <location>
        <begin position="596"/>
        <end position="619"/>
    </location>
</feature>
<dbReference type="RefSeq" id="XP_041136039.1">
    <property type="nucleotide sequence ID" value="XM_041282200.1"/>
</dbReference>
<keyword evidence="4 6" id="KW-0472">Membrane</keyword>
<dbReference type="GeneID" id="64575618"/>
<feature type="region of interest" description="Disordered" evidence="5">
    <location>
        <begin position="178"/>
        <end position="234"/>
    </location>
</feature>
<dbReference type="Pfam" id="PF03547">
    <property type="entry name" value="Mem_trans"/>
    <property type="match status" value="1"/>
</dbReference>
<reference evidence="7" key="2">
    <citation type="journal article" name="BMC Genomics">
        <title>New genome assemblies reveal patterns of domestication and adaptation across Brettanomyces (Dekkera) species.</title>
        <authorList>
            <person name="Roach M.J."/>
            <person name="Borneman A.R."/>
        </authorList>
    </citation>
    <scope>NUCLEOTIDE SEQUENCE</scope>
    <source>
        <strain evidence="7">UCD 2041</strain>
    </source>
</reference>
<proteinExistence type="predicted"/>
<comment type="subcellular location">
    <subcellularLocation>
        <location evidence="1">Membrane</location>
        <topology evidence="1">Multi-pass membrane protein</topology>
    </subcellularLocation>
</comment>
<feature type="compositionally biased region" description="Low complexity" evidence="5">
    <location>
        <begin position="223"/>
        <end position="234"/>
    </location>
</feature>
<feature type="transmembrane region" description="Helical" evidence="6">
    <location>
        <begin position="487"/>
        <end position="510"/>
    </location>
</feature>
<evidence type="ECO:0000256" key="6">
    <source>
        <dbReference type="SAM" id="Phobius"/>
    </source>
</evidence>
<evidence type="ECO:0000256" key="1">
    <source>
        <dbReference type="ARBA" id="ARBA00004141"/>
    </source>
</evidence>
<feature type="compositionally biased region" description="Basic and acidic residues" evidence="5">
    <location>
        <begin position="246"/>
        <end position="259"/>
    </location>
</feature>
<feature type="region of interest" description="Disordered" evidence="5">
    <location>
        <begin position="246"/>
        <end position="309"/>
    </location>
</feature>
<sequence>MAGAALSEVIYSSVKPIIRMYLIIGSGIVMARVGLLGVATARALSDLVLMVFMPSLIFDKIVNYISIDDIKTIAVIVLSAILMYCINAVVAGLIVIFTPVPKKKDQRWVGGALLAGIMQNVSDLPIAYLQAMSMLTSEESEKGTAYVIIWLAMYIMAQFNCGLFQLVEMDFRYIRKHSDDKDEDIESQGTEDLSKTHSSSEKYAAESGDSIQKVDTNTPKQGNSSSSNLKSFSPNSEAALKLKVDEPAENEKAREELEAQSHTTGAQRQAEEASSLSDSILNPMSPTSTLSENASLESDATGPDRRRSILNPRAILKKTTTEAEQLLSPAVSHRAIARIPSARSFTYMDRKNTIDEELNPVSMYDEDIRSTHSRATQATSLAEDLVREYSRAEPHNQNTSTLANIVTETQLSHRDVDNVAKKLSLAERYKIVKYVLFFVENFKKPASISLIVSLIIALIPWLKALFVNSGSVYISNAPDHQPALSFLLMYAEYLGMPCVPLGLLLIGSILGRLEVSEMPKGFWKSIVCHVLYRLCILPIIGILWVNKMGAIHWLDDSMSKLVTCMEFALPSATVQIYITASCMRPGENKSAPMNCLALYMIVQYALLCITLPIVVCYTIKDVVHM</sequence>
<protein>
    <recommendedName>
        <fullName evidence="9">Auxin efflux carrier</fullName>
    </recommendedName>
</protein>
<organism evidence="7 8">
    <name type="scientific">Dekkera bruxellensis</name>
    <name type="common">Brettanomyces custersii</name>
    <dbReference type="NCBI Taxonomy" id="5007"/>
    <lineage>
        <taxon>Eukaryota</taxon>
        <taxon>Fungi</taxon>
        <taxon>Dikarya</taxon>
        <taxon>Ascomycota</taxon>
        <taxon>Saccharomycotina</taxon>
        <taxon>Pichiomycetes</taxon>
        <taxon>Pichiales</taxon>
        <taxon>Pichiaceae</taxon>
        <taxon>Brettanomyces</taxon>
    </lineage>
</organism>
<evidence type="ECO:0000256" key="2">
    <source>
        <dbReference type="ARBA" id="ARBA00022692"/>
    </source>
</evidence>
<evidence type="ECO:0000256" key="3">
    <source>
        <dbReference type="ARBA" id="ARBA00022989"/>
    </source>
</evidence>
<accession>A0A871R2U8</accession>
<feature type="transmembrane region" description="Helical" evidence="6">
    <location>
        <begin position="522"/>
        <end position="545"/>
    </location>
</feature>
<dbReference type="AlphaFoldDB" id="A0A871R2U8"/>
<feature type="compositionally biased region" description="Basic and acidic residues" evidence="5">
    <location>
        <begin position="192"/>
        <end position="204"/>
    </location>
</feature>
<evidence type="ECO:0000256" key="5">
    <source>
        <dbReference type="SAM" id="MobiDB-lite"/>
    </source>
</evidence>
<dbReference type="EMBL" id="CP063134">
    <property type="protein sequence ID" value="QOU19546.1"/>
    <property type="molecule type" value="Genomic_DNA"/>
</dbReference>
<reference evidence="7" key="1">
    <citation type="submission" date="2020-10" db="EMBL/GenBank/DDBJ databases">
        <authorList>
            <person name="Palmer J.M."/>
        </authorList>
    </citation>
    <scope>NUCLEOTIDE SEQUENCE</scope>
    <source>
        <strain evidence="7">UCD 2041</strain>
    </source>
</reference>
<dbReference type="KEGG" id="bbrx:BRETT_003695"/>
<evidence type="ECO:0000313" key="7">
    <source>
        <dbReference type="EMBL" id="QOU19546.1"/>
    </source>
</evidence>
<dbReference type="PANTHER" id="PTHR31274">
    <property type="entry name" value="PROTEIN ECM3"/>
    <property type="match status" value="1"/>
</dbReference>
<dbReference type="GO" id="GO:0016020">
    <property type="term" value="C:membrane"/>
    <property type="evidence" value="ECO:0007669"/>
    <property type="project" value="UniProtKB-SubCell"/>
</dbReference>
<feature type="transmembrane region" description="Helical" evidence="6">
    <location>
        <begin position="108"/>
        <end position="131"/>
    </location>
</feature>
<dbReference type="InterPro" id="IPR004776">
    <property type="entry name" value="Mem_transp_PIN-like"/>
</dbReference>
<dbReference type="InterPro" id="IPR040254">
    <property type="entry name" value="Ecm3-like"/>
</dbReference>
<evidence type="ECO:0000313" key="8">
    <source>
        <dbReference type="Proteomes" id="UP000663131"/>
    </source>
</evidence>